<proteinExistence type="predicted"/>
<reference evidence="2" key="1">
    <citation type="journal article" date="2022" name="Mol. Ecol. Resour.">
        <title>The genomes of chicory, endive, great burdock and yacon provide insights into Asteraceae palaeo-polyploidization history and plant inulin production.</title>
        <authorList>
            <person name="Fan W."/>
            <person name="Wang S."/>
            <person name="Wang H."/>
            <person name="Wang A."/>
            <person name="Jiang F."/>
            <person name="Liu H."/>
            <person name="Zhao H."/>
            <person name="Xu D."/>
            <person name="Zhang Y."/>
        </authorList>
    </citation>
    <scope>NUCLEOTIDE SEQUENCE [LARGE SCALE GENOMIC DNA]</scope>
    <source>
        <strain evidence="2">cv. Yunnan</strain>
    </source>
</reference>
<dbReference type="Proteomes" id="UP001056120">
    <property type="component" value="Linkage Group LG18"/>
</dbReference>
<dbReference type="EMBL" id="CM042035">
    <property type="protein sequence ID" value="KAI3755832.1"/>
    <property type="molecule type" value="Genomic_DNA"/>
</dbReference>
<keyword evidence="2" id="KW-1185">Reference proteome</keyword>
<comment type="caution">
    <text evidence="1">The sequence shown here is derived from an EMBL/GenBank/DDBJ whole genome shotgun (WGS) entry which is preliminary data.</text>
</comment>
<organism evidence="1 2">
    <name type="scientific">Smallanthus sonchifolius</name>
    <dbReference type="NCBI Taxonomy" id="185202"/>
    <lineage>
        <taxon>Eukaryota</taxon>
        <taxon>Viridiplantae</taxon>
        <taxon>Streptophyta</taxon>
        <taxon>Embryophyta</taxon>
        <taxon>Tracheophyta</taxon>
        <taxon>Spermatophyta</taxon>
        <taxon>Magnoliopsida</taxon>
        <taxon>eudicotyledons</taxon>
        <taxon>Gunneridae</taxon>
        <taxon>Pentapetalae</taxon>
        <taxon>asterids</taxon>
        <taxon>campanulids</taxon>
        <taxon>Asterales</taxon>
        <taxon>Asteraceae</taxon>
        <taxon>Asteroideae</taxon>
        <taxon>Heliantheae alliance</taxon>
        <taxon>Millerieae</taxon>
        <taxon>Smallanthus</taxon>
    </lineage>
</organism>
<gene>
    <name evidence="1" type="ORF">L1987_55640</name>
</gene>
<evidence type="ECO:0000313" key="1">
    <source>
        <dbReference type="EMBL" id="KAI3755832.1"/>
    </source>
</evidence>
<sequence length="67" mass="7371">MMVSVVLGMVVVKTTIDEKDDDGVRFFAEKDDEGVGFASVRFDFSSSFSPPDEGKISSLHVMELLLI</sequence>
<protein>
    <submittedName>
        <fullName evidence="1">Uncharacterized protein</fullName>
    </submittedName>
</protein>
<evidence type="ECO:0000313" key="2">
    <source>
        <dbReference type="Proteomes" id="UP001056120"/>
    </source>
</evidence>
<name>A0ACB9EBK3_9ASTR</name>
<reference evidence="1 2" key="2">
    <citation type="journal article" date="2022" name="Mol. Ecol. Resour.">
        <title>The genomes of chicory, endive, great burdock and yacon provide insights into Asteraceae paleo-polyploidization history and plant inulin production.</title>
        <authorList>
            <person name="Fan W."/>
            <person name="Wang S."/>
            <person name="Wang H."/>
            <person name="Wang A."/>
            <person name="Jiang F."/>
            <person name="Liu H."/>
            <person name="Zhao H."/>
            <person name="Xu D."/>
            <person name="Zhang Y."/>
        </authorList>
    </citation>
    <scope>NUCLEOTIDE SEQUENCE [LARGE SCALE GENOMIC DNA]</scope>
    <source>
        <strain evidence="2">cv. Yunnan</strain>
        <tissue evidence="1">Leaves</tissue>
    </source>
</reference>
<accession>A0ACB9EBK3</accession>